<dbReference type="EMBL" id="BLXT01003740">
    <property type="protein sequence ID" value="GFO04632.1"/>
    <property type="molecule type" value="Genomic_DNA"/>
</dbReference>
<feature type="compositionally biased region" description="Polar residues" evidence="1">
    <location>
        <begin position="16"/>
        <end position="25"/>
    </location>
</feature>
<evidence type="ECO:0000313" key="3">
    <source>
        <dbReference type="Proteomes" id="UP000735302"/>
    </source>
</evidence>
<evidence type="ECO:0000313" key="2">
    <source>
        <dbReference type="EMBL" id="GFO04632.1"/>
    </source>
</evidence>
<feature type="region of interest" description="Disordered" evidence="1">
    <location>
        <begin position="125"/>
        <end position="151"/>
    </location>
</feature>
<organism evidence="2 3">
    <name type="scientific">Plakobranchus ocellatus</name>
    <dbReference type="NCBI Taxonomy" id="259542"/>
    <lineage>
        <taxon>Eukaryota</taxon>
        <taxon>Metazoa</taxon>
        <taxon>Spiralia</taxon>
        <taxon>Lophotrochozoa</taxon>
        <taxon>Mollusca</taxon>
        <taxon>Gastropoda</taxon>
        <taxon>Heterobranchia</taxon>
        <taxon>Euthyneura</taxon>
        <taxon>Panpulmonata</taxon>
        <taxon>Sacoglossa</taxon>
        <taxon>Placobranchoidea</taxon>
        <taxon>Plakobranchidae</taxon>
        <taxon>Plakobranchus</taxon>
    </lineage>
</organism>
<proteinExistence type="predicted"/>
<protein>
    <submittedName>
        <fullName evidence="2">Uncharacterized protein</fullName>
    </submittedName>
</protein>
<comment type="caution">
    <text evidence="2">The sequence shown here is derived from an EMBL/GenBank/DDBJ whole genome shotgun (WGS) entry which is preliminary data.</text>
</comment>
<reference evidence="2 3" key="1">
    <citation type="journal article" date="2021" name="Elife">
        <title>Chloroplast acquisition without the gene transfer in kleptoplastic sea slugs, Plakobranchus ocellatus.</title>
        <authorList>
            <person name="Maeda T."/>
            <person name="Takahashi S."/>
            <person name="Yoshida T."/>
            <person name="Shimamura S."/>
            <person name="Takaki Y."/>
            <person name="Nagai Y."/>
            <person name="Toyoda A."/>
            <person name="Suzuki Y."/>
            <person name="Arimoto A."/>
            <person name="Ishii H."/>
            <person name="Satoh N."/>
            <person name="Nishiyama T."/>
            <person name="Hasebe M."/>
            <person name="Maruyama T."/>
            <person name="Minagawa J."/>
            <person name="Obokata J."/>
            <person name="Shigenobu S."/>
        </authorList>
    </citation>
    <scope>NUCLEOTIDE SEQUENCE [LARGE SCALE GENOMIC DNA]</scope>
</reference>
<name>A0AAV4ACL3_9GAST</name>
<evidence type="ECO:0000256" key="1">
    <source>
        <dbReference type="SAM" id="MobiDB-lite"/>
    </source>
</evidence>
<dbReference type="Proteomes" id="UP000735302">
    <property type="component" value="Unassembled WGS sequence"/>
</dbReference>
<sequence length="151" mass="16219">MGNSDNGWSRIKPSRGNLSKNKSLAISTGSPGSVLTRHPLRFHYLSLAAALQTDQEKDKDSPKSLFVEHLHWHKHTQTNTGDTQAGRTCAGLHTMSTIKRAMGDKSGARVAAGIRCLVLIAGTHSPAADDSQPETKERESPRSPAVSIIGI</sequence>
<feature type="region of interest" description="Disordered" evidence="1">
    <location>
        <begin position="1"/>
        <end position="25"/>
    </location>
</feature>
<accession>A0AAV4ACL3</accession>
<gene>
    <name evidence="2" type="ORF">PoB_003113700</name>
</gene>
<dbReference type="AlphaFoldDB" id="A0AAV4ACL3"/>
<keyword evidence="3" id="KW-1185">Reference proteome</keyword>